<evidence type="ECO:0000313" key="1">
    <source>
        <dbReference type="EMBL" id="MCG4610813.1"/>
    </source>
</evidence>
<reference evidence="1 2" key="1">
    <citation type="submission" date="2022-01" db="EMBL/GenBank/DDBJ databases">
        <title>Collection of gut derived symbiotic bacterial strains cultured from healthy donors.</title>
        <authorList>
            <person name="Lin H."/>
            <person name="Kohout C."/>
            <person name="Waligurski E."/>
            <person name="Pamer E.G."/>
        </authorList>
    </citation>
    <scope>NUCLEOTIDE SEQUENCE [LARGE SCALE GENOMIC DNA]</scope>
    <source>
        <strain evidence="1 2">DFI.7.58</strain>
    </source>
</reference>
<gene>
    <name evidence="1" type="ORF">L0P57_07680</name>
</gene>
<name>A0ABS9MJ25_9FIRM</name>
<keyword evidence="2" id="KW-1185">Reference proteome</keyword>
<organism evidence="1 2">
    <name type="scientific">Anaeromassilibacillus senegalensis</name>
    <dbReference type="NCBI Taxonomy" id="1673717"/>
    <lineage>
        <taxon>Bacteria</taxon>
        <taxon>Bacillati</taxon>
        <taxon>Bacillota</taxon>
        <taxon>Clostridia</taxon>
        <taxon>Eubacteriales</taxon>
        <taxon>Acutalibacteraceae</taxon>
        <taxon>Anaeromassilibacillus</taxon>
    </lineage>
</organism>
<dbReference type="Proteomes" id="UP001298681">
    <property type="component" value="Unassembled WGS sequence"/>
</dbReference>
<evidence type="ECO:0008006" key="3">
    <source>
        <dbReference type="Google" id="ProtNLM"/>
    </source>
</evidence>
<evidence type="ECO:0000313" key="2">
    <source>
        <dbReference type="Proteomes" id="UP001298681"/>
    </source>
</evidence>
<dbReference type="EMBL" id="JAKNHQ010000008">
    <property type="protein sequence ID" value="MCG4610813.1"/>
    <property type="molecule type" value="Genomic_DNA"/>
</dbReference>
<sequence>MEERIASIELTTDPSTEYAKVIQGYSLQDIGLTVDSSKTFHDPNRNADGLWGAEHTAVSDYWNSGEFYGNVTRIHVDTSERMVDFTPNNMFILQCFKESECNDGTCVLLKEQSIPAADVRKTCIVEKDGYLICDVTGFFYPDESFEDRIHEQQELFPDYDFEWAFSVYDYVSENLLDLIQPEAA</sequence>
<dbReference type="RefSeq" id="WP_237966745.1">
    <property type="nucleotide sequence ID" value="NZ_JAKNHQ010000008.1"/>
</dbReference>
<protein>
    <recommendedName>
        <fullName evidence="3">YopX protein domain-containing protein</fullName>
    </recommendedName>
</protein>
<proteinExistence type="predicted"/>
<accession>A0ABS9MJ25</accession>
<comment type="caution">
    <text evidence="1">The sequence shown here is derived from an EMBL/GenBank/DDBJ whole genome shotgun (WGS) entry which is preliminary data.</text>
</comment>